<sequence length="63" mass="6260">MKKTRGVFGLLSAGASAASAFSSLKAARGDKDKLALANALGSAIVAITGLALAIRAMRKDGKA</sequence>
<gene>
    <name evidence="3" type="ORF">GCM10010185_18360</name>
</gene>
<dbReference type="RefSeq" id="WP_189222765.1">
    <property type="nucleotide sequence ID" value="NZ_BMRG01000003.1"/>
</dbReference>
<reference evidence="3" key="2">
    <citation type="submission" date="2020-09" db="EMBL/GenBank/DDBJ databases">
        <authorList>
            <person name="Sun Q."/>
            <person name="Ohkuma M."/>
        </authorList>
    </citation>
    <scope>NUCLEOTIDE SEQUENCE</scope>
    <source>
        <strain evidence="3">JCM 3313</strain>
    </source>
</reference>
<proteinExistence type="predicted"/>
<keyword evidence="2" id="KW-0732">Signal</keyword>
<keyword evidence="1" id="KW-0812">Transmembrane</keyword>
<feature type="signal peptide" evidence="2">
    <location>
        <begin position="1"/>
        <end position="20"/>
    </location>
</feature>
<dbReference type="Proteomes" id="UP000639606">
    <property type="component" value="Unassembled WGS sequence"/>
</dbReference>
<reference evidence="3" key="1">
    <citation type="journal article" date="2014" name="Int. J. Syst. Evol. Microbiol.">
        <title>Complete genome sequence of Corynebacterium casei LMG S-19264T (=DSM 44701T), isolated from a smear-ripened cheese.</title>
        <authorList>
            <consortium name="US DOE Joint Genome Institute (JGI-PGF)"/>
            <person name="Walter F."/>
            <person name="Albersmeier A."/>
            <person name="Kalinowski J."/>
            <person name="Ruckert C."/>
        </authorList>
    </citation>
    <scope>NUCLEOTIDE SEQUENCE</scope>
    <source>
        <strain evidence="3">JCM 3313</strain>
    </source>
</reference>
<protein>
    <submittedName>
        <fullName evidence="3">Uncharacterized protein</fullName>
    </submittedName>
</protein>
<keyword evidence="4" id="KW-1185">Reference proteome</keyword>
<keyword evidence="1" id="KW-1133">Transmembrane helix</keyword>
<accession>A0A918EC31</accession>
<organism evidence="3 4">
    <name type="scientific">Saccharothrix coeruleofusca</name>
    <dbReference type="NCBI Taxonomy" id="33919"/>
    <lineage>
        <taxon>Bacteria</taxon>
        <taxon>Bacillati</taxon>
        <taxon>Actinomycetota</taxon>
        <taxon>Actinomycetes</taxon>
        <taxon>Pseudonocardiales</taxon>
        <taxon>Pseudonocardiaceae</taxon>
        <taxon>Saccharothrix</taxon>
    </lineage>
</organism>
<dbReference type="AlphaFoldDB" id="A0A918EC31"/>
<evidence type="ECO:0000313" key="4">
    <source>
        <dbReference type="Proteomes" id="UP000639606"/>
    </source>
</evidence>
<feature type="transmembrane region" description="Helical" evidence="1">
    <location>
        <begin position="36"/>
        <end position="54"/>
    </location>
</feature>
<dbReference type="EMBL" id="BMRG01000003">
    <property type="protein sequence ID" value="GGP46928.1"/>
    <property type="molecule type" value="Genomic_DNA"/>
</dbReference>
<evidence type="ECO:0000256" key="1">
    <source>
        <dbReference type="SAM" id="Phobius"/>
    </source>
</evidence>
<comment type="caution">
    <text evidence="3">The sequence shown here is derived from an EMBL/GenBank/DDBJ whole genome shotgun (WGS) entry which is preliminary data.</text>
</comment>
<name>A0A918EC31_9PSEU</name>
<evidence type="ECO:0000256" key="2">
    <source>
        <dbReference type="SAM" id="SignalP"/>
    </source>
</evidence>
<keyword evidence="1" id="KW-0472">Membrane</keyword>
<feature type="chain" id="PRO_5037173819" evidence="2">
    <location>
        <begin position="21"/>
        <end position="63"/>
    </location>
</feature>
<evidence type="ECO:0000313" key="3">
    <source>
        <dbReference type="EMBL" id="GGP46928.1"/>
    </source>
</evidence>